<gene>
    <name evidence="10" type="ORF">E5676_scaffold346G00210</name>
    <name evidence="9" type="ORF">E6C27_scaffold274G003320</name>
</gene>
<evidence type="ECO:0000256" key="5">
    <source>
        <dbReference type="ARBA" id="ARBA00022970"/>
    </source>
</evidence>
<dbReference type="GO" id="GO:0006865">
    <property type="term" value="P:amino acid transport"/>
    <property type="evidence" value="ECO:0007669"/>
    <property type="project" value="UniProtKB-KW"/>
</dbReference>
<sequence>MTVIWKEFLQWNSPIPYIFGGLAVVFGITSAILFILACSHQIWMRNSINNDKEKASKHKGSEQFDTTPSITVIMAGDDHPKYMAKPVSFVKN</sequence>
<proteinExistence type="inferred from homology"/>
<evidence type="ECO:0000256" key="3">
    <source>
        <dbReference type="ARBA" id="ARBA00022448"/>
    </source>
</evidence>
<dbReference type="Proteomes" id="UP000321393">
    <property type="component" value="Unassembled WGS sequence"/>
</dbReference>
<evidence type="ECO:0000256" key="8">
    <source>
        <dbReference type="SAM" id="Phobius"/>
    </source>
</evidence>
<keyword evidence="7 8" id="KW-0472">Membrane</keyword>
<keyword evidence="3" id="KW-0813">Transport</keyword>
<protein>
    <submittedName>
        <fullName evidence="10">Protein GLUTAMINE DUMPER 5</fullName>
    </submittedName>
</protein>
<dbReference type="InterPro" id="IPR040359">
    <property type="entry name" value="GDU"/>
</dbReference>
<dbReference type="GO" id="GO:0080143">
    <property type="term" value="P:regulation of amino acid export"/>
    <property type="evidence" value="ECO:0007669"/>
    <property type="project" value="InterPro"/>
</dbReference>
<keyword evidence="5" id="KW-0029">Amino-acid transport</keyword>
<evidence type="ECO:0000313" key="10">
    <source>
        <dbReference type="EMBL" id="TYJ98249.1"/>
    </source>
</evidence>
<evidence type="ECO:0000256" key="4">
    <source>
        <dbReference type="ARBA" id="ARBA00022692"/>
    </source>
</evidence>
<evidence type="ECO:0000313" key="11">
    <source>
        <dbReference type="Proteomes" id="UP000321393"/>
    </source>
</evidence>
<evidence type="ECO:0000313" key="12">
    <source>
        <dbReference type="Proteomes" id="UP000321947"/>
    </source>
</evidence>
<dbReference type="OrthoDB" id="770444at2759"/>
<feature type="transmembrane region" description="Helical" evidence="8">
    <location>
        <begin position="15"/>
        <end position="37"/>
    </location>
</feature>
<evidence type="ECO:0000256" key="7">
    <source>
        <dbReference type="ARBA" id="ARBA00023136"/>
    </source>
</evidence>
<keyword evidence="4 8" id="KW-0812">Transmembrane</keyword>
<dbReference type="PANTHER" id="PTHR33228:SF60">
    <property type="entry name" value="PROTEIN, PUTATIVE-RELATED"/>
    <property type="match status" value="1"/>
</dbReference>
<comment type="similarity">
    <text evidence="2">Belongs to the GLUTAMINE DUMPER 1 (TC 9.B.60) family.</text>
</comment>
<accession>A0A5D3BGT8</accession>
<dbReference type="GO" id="GO:0016020">
    <property type="term" value="C:membrane"/>
    <property type="evidence" value="ECO:0007669"/>
    <property type="project" value="UniProtKB-SubCell"/>
</dbReference>
<keyword evidence="6 8" id="KW-1133">Transmembrane helix</keyword>
<dbReference type="STRING" id="1194695.A0A5D3BGT8"/>
<name>A0A5D3BGT8_CUCMM</name>
<dbReference type="AlphaFoldDB" id="A0A5D3BGT8"/>
<reference evidence="11 12" key="1">
    <citation type="submission" date="2019-08" db="EMBL/GenBank/DDBJ databases">
        <title>Draft genome sequences of two oriental melons (Cucumis melo L. var makuwa).</title>
        <authorList>
            <person name="Kwon S.-Y."/>
        </authorList>
    </citation>
    <scope>NUCLEOTIDE SEQUENCE [LARGE SCALE GENOMIC DNA]</scope>
    <source>
        <strain evidence="12">cv. Chang Bougi</strain>
        <strain evidence="11">cv. SW 3</strain>
        <tissue evidence="10">Leaf</tissue>
    </source>
</reference>
<evidence type="ECO:0000256" key="6">
    <source>
        <dbReference type="ARBA" id="ARBA00022989"/>
    </source>
</evidence>
<dbReference type="EMBL" id="SSTE01006842">
    <property type="protein sequence ID" value="KAA0058027.1"/>
    <property type="molecule type" value="Genomic_DNA"/>
</dbReference>
<evidence type="ECO:0000256" key="2">
    <source>
        <dbReference type="ARBA" id="ARBA00009977"/>
    </source>
</evidence>
<evidence type="ECO:0000256" key="1">
    <source>
        <dbReference type="ARBA" id="ARBA00004167"/>
    </source>
</evidence>
<dbReference type="PANTHER" id="PTHR33228">
    <property type="entry name" value="PROTEIN GLUTAMINE DUMPER 4-RELATED"/>
    <property type="match status" value="1"/>
</dbReference>
<dbReference type="Proteomes" id="UP000321947">
    <property type="component" value="Unassembled WGS sequence"/>
</dbReference>
<dbReference type="EMBL" id="SSTD01018128">
    <property type="protein sequence ID" value="TYJ98249.1"/>
    <property type="molecule type" value="Genomic_DNA"/>
</dbReference>
<organism evidence="10 12">
    <name type="scientific">Cucumis melo var. makuwa</name>
    <name type="common">Oriental melon</name>
    <dbReference type="NCBI Taxonomy" id="1194695"/>
    <lineage>
        <taxon>Eukaryota</taxon>
        <taxon>Viridiplantae</taxon>
        <taxon>Streptophyta</taxon>
        <taxon>Embryophyta</taxon>
        <taxon>Tracheophyta</taxon>
        <taxon>Spermatophyta</taxon>
        <taxon>Magnoliopsida</taxon>
        <taxon>eudicotyledons</taxon>
        <taxon>Gunneridae</taxon>
        <taxon>Pentapetalae</taxon>
        <taxon>rosids</taxon>
        <taxon>fabids</taxon>
        <taxon>Cucurbitales</taxon>
        <taxon>Cucurbitaceae</taxon>
        <taxon>Benincaseae</taxon>
        <taxon>Cucumis</taxon>
    </lineage>
</organism>
<evidence type="ECO:0000313" key="9">
    <source>
        <dbReference type="EMBL" id="KAA0058027.1"/>
    </source>
</evidence>
<comment type="caution">
    <text evidence="10">The sequence shown here is derived from an EMBL/GenBank/DDBJ whole genome shotgun (WGS) entry which is preliminary data.</text>
</comment>
<comment type="subcellular location">
    <subcellularLocation>
        <location evidence="1">Membrane</location>
        <topology evidence="1">Single-pass membrane protein</topology>
    </subcellularLocation>
</comment>